<evidence type="ECO:0000256" key="4">
    <source>
        <dbReference type="ARBA" id="ARBA00022525"/>
    </source>
</evidence>
<dbReference type="SMART" id="SM00075">
    <property type="entry name" value="HYDRO"/>
    <property type="match status" value="1"/>
</dbReference>
<evidence type="ECO:0000256" key="5">
    <source>
        <dbReference type="ARBA" id="ARBA00023157"/>
    </source>
</evidence>
<dbReference type="AlphaFoldDB" id="M2QWE1"/>
<dbReference type="GO" id="GO:0005199">
    <property type="term" value="F:structural constituent of cell wall"/>
    <property type="evidence" value="ECO:0007669"/>
    <property type="project" value="InterPro"/>
</dbReference>
<keyword evidence="3 6" id="KW-0134">Cell wall</keyword>
<sequence>MLAMPLLAVANPVELSTRATCATGLLRCCNTVEAPTALGLVGALLGLLGIVVSDVTGLVGLTCNPIEIVAGAFDPVCDAHAVCCEQNFLSGQISIDCVTAVS</sequence>
<keyword evidence="4 6" id="KW-0964">Secreted</keyword>
<evidence type="ECO:0000256" key="6">
    <source>
        <dbReference type="RuleBase" id="RU365009"/>
    </source>
</evidence>
<dbReference type="HOGENOM" id="CLU_105134_2_0_1"/>
<evidence type="ECO:0000313" key="8">
    <source>
        <dbReference type="Proteomes" id="UP000016930"/>
    </source>
</evidence>
<evidence type="ECO:0000256" key="1">
    <source>
        <dbReference type="ARBA" id="ARBA00004191"/>
    </source>
</evidence>
<comment type="subcellular location">
    <subcellularLocation>
        <location evidence="1 6">Secreted</location>
        <location evidence="1 6">Cell wall</location>
    </subcellularLocation>
</comment>
<dbReference type="Pfam" id="PF01185">
    <property type="entry name" value="Hydrophobin"/>
    <property type="match status" value="1"/>
</dbReference>
<dbReference type="CDD" id="cd23507">
    <property type="entry name" value="hydrophobin_I"/>
    <property type="match status" value="1"/>
</dbReference>
<gene>
    <name evidence="7" type="ORF">CERSUDRAFT_95736</name>
</gene>
<evidence type="ECO:0000313" key="7">
    <source>
        <dbReference type="EMBL" id="EMD36425.1"/>
    </source>
</evidence>
<evidence type="ECO:0000256" key="2">
    <source>
        <dbReference type="ARBA" id="ARBA00010446"/>
    </source>
</evidence>
<accession>M2QWE1</accession>
<organism evidence="7 8">
    <name type="scientific">Ceriporiopsis subvermispora (strain B)</name>
    <name type="common">White-rot fungus</name>
    <name type="synonym">Gelatoporia subvermispora</name>
    <dbReference type="NCBI Taxonomy" id="914234"/>
    <lineage>
        <taxon>Eukaryota</taxon>
        <taxon>Fungi</taxon>
        <taxon>Dikarya</taxon>
        <taxon>Basidiomycota</taxon>
        <taxon>Agaricomycotina</taxon>
        <taxon>Agaricomycetes</taxon>
        <taxon>Polyporales</taxon>
        <taxon>Gelatoporiaceae</taxon>
        <taxon>Gelatoporia</taxon>
    </lineage>
</organism>
<dbReference type="EMBL" id="KB445798">
    <property type="protein sequence ID" value="EMD36425.1"/>
    <property type="molecule type" value="Genomic_DNA"/>
</dbReference>
<dbReference type="GO" id="GO:0009277">
    <property type="term" value="C:fungal-type cell wall"/>
    <property type="evidence" value="ECO:0007669"/>
    <property type="project" value="InterPro"/>
</dbReference>
<protein>
    <recommendedName>
        <fullName evidence="6">Hydrophobin</fullName>
    </recommendedName>
</protein>
<comment type="similarity">
    <text evidence="2 6">Belongs to the fungal hydrophobin family.</text>
</comment>
<reference evidence="7 8" key="1">
    <citation type="journal article" date="2012" name="Proc. Natl. Acad. Sci. U.S.A.">
        <title>Comparative genomics of Ceriporiopsis subvermispora and Phanerochaete chrysosporium provide insight into selective ligninolysis.</title>
        <authorList>
            <person name="Fernandez-Fueyo E."/>
            <person name="Ruiz-Duenas F.J."/>
            <person name="Ferreira P."/>
            <person name="Floudas D."/>
            <person name="Hibbett D.S."/>
            <person name="Canessa P."/>
            <person name="Larrondo L.F."/>
            <person name="James T.Y."/>
            <person name="Seelenfreund D."/>
            <person name="Lobos S."/>
            <person name="Polanco R."/>
            <person name="Tello M."/>
            <person name="Honda Y."/>
            <person name="Watanabe T."/>
            <person name="Watanabe T."/>
            <person name="Ryu J.S."/>
            <person name="Kubicek C.P."/>
            <person name="Schmoll M."/>
            <person name="Gaskell J."/>
            <person name="Hammel K.E."/>
            <person name="St John F.J."/>
            <person name="Vanden Wymelenberg A."/>
            <person name="Sabat G."/>
            <person name="Splinter BonDurant S."/>
            <person name="Syed K."/>
            <person name="Yadav J.S."/>
            <person name="Doddapaneni H."/>
            <person name="Subramanian V."/>
            <person name="Lavin J.L."/>
            <person name="Oguiza J.A."/>
            <person name="Perez G."/>
            <person name="Pisabarro A.G."/>
            <person name="Ramirez L."/>
            <person name="Santoyo F."/>
            <person name="Master E."/>
            <person name="Coutinho P.M."/>
            <person name="Henrissat B."/>
            <person name="Lombard V."/>
            <person name="Magnuson J.K."/>
            <person name="Kuees U."/>
            <person name="Hori C."/>
            <person name="Igarashi K."/>
            <person name="Samejima M."/>
            <person name="Held B.W."/>
            <person name="Barry K.W."/>
            <person name="LaButti K.M."/>
            <person name="Lapidus A."/>
            <person name="Lindquist E.A."/>
            <person name="Lucas S.M."/>
            <person name="Riley R."/>
            <person name="Salamov A.A."/>
            <person name="Hoffmeister D."/>
            <person name="Schwenk D."/>
            <person name="Hadar Y."/>
            <person name="Yarden O."/>
            <person name="de Vries R.P."/>
            <person name="Wiebenga A."/>
            <person name="Stenlid J."/>
            <person name="Eastwood D."/>
            <person name="Grigoriev I.V."/>
            <person name="Berka R.M."/>
            <person name="Blanchette R.A."/>
            <person name="Kersten P."/>
            <person name="Martinez A.T."/>
            <person name="Vicuna R."/>
            <person name="Cullen D."/>
        </authorList>
    </citation>
    <scope>NUCLEOTIDE SEQUENCE [LARGE SCALE GENOMIC DNA]</scope>
    <source>
        <strain evidence="7 8">B</strain>
    </source>
</reference>
<evidence type="ECO:0000256" key="3">
    <source>
        <dbReference type="ARBA" id="ARBA00022512"/>
    </source>
</evidence>
<keyword evidence="5 6" id="KW-1015">Disulfide bond</keyword>
<dbReference type="STRING" id="914234.M2QWE1"/>
<dbReference type="OrthoDB" id="4225815at2759"/>
<dbReference type="InterPro" id="IPR001338">
    <property type="entry name" value="Class_I_Hydrophobin"/>
</dbReference>
<name>M2QWE1_CERS8</name>
<keyword evidence="6" id="KW-0732">Signal</keyword>
<proteinExistence type="inferred from homology"/>
<dbReference type="Proteomes" id="UP000016930">
    <property type="component" value="Unassembled WGS sequence"/>
</dbReference>
<keyword evidence="8" id="KW-1185">Reference proteome</keyword>